<comment type="caution">
    <text evidence="3">The sequence shown here is derived from an EMBL/GenBank/DDBJ whole genome shotgun (WGS) entry which is preliminary data.</text>
</comment>
<name>A0A7C9KGP3_9SPHN</name>
<dbReference type="PANTHER" id="PTHR43037:SF1">
    <property type="entry name" value="BLL1128 PROTEIN"/>
    <property type="match status" value="1"/>
</dbReference>
<dbReference type="GO" id="GO:0005576">
    <property type="term" value="C:extracellular region"/>
    <property type="evidence" value="ECO:0007669"/>
    <property type="project" value="InterPro"/>
</dbReference>
<keyword evidence="4" id="KW-1185">Reference proteome</keyword>
<dbReference type="AlphaFoldDB" id="A0A7C9KGP3"/>
<evidence type="ECO:0000256" key="1">
    <source>
        <dbReference type="ARBA" id="ARBA00022729"/>
    </source>
</evidence>
<protein>
    <submittedName>
        <fullName evidence="3">PHB depolymerase family esterase</fullName>
    </submittedName>
</protein>
<dbReference type="Gene3D" id="3.40.50.1820">
    <property type="entry name" value="alpha/beta hydrolase"/>
    <property type="match status" value="1"/>
</dbReference>
<dbReference type="NCBIfam" id="TIGR01840">
    <property type="entry name" value="esterase_phb"/>
    <property type="match status" value="1"/>
</dbReference>
<gene>
    <name evidence="3" type="ORF">F3168_03180</name>
</gene>
<accession>A0A7C9KGP3</accession>
<evidence type="ECO:0000313" key="4">
    <source>
        <dbReference type="Proteomes" id="UP000481327"/>
    </source>
</evidence>
<keyword evidence="2" id="KW-0378">Hydrolase</keyword>
<evidence type="ECO:0000313" key="3">
    <source>
        <dbReference type="EMBL" id="MQT16260.1"/>
    </source>
</evidence>
<dbReference type="OrthoDB" id="9767239at2"/>
<dbReference type="Proteomes" id="UP000481327">
    <property type="component" value="Unassembled WGS sequence"/>
</dbReference>
<sequence length="375" mass="38911">MTWPALEHDLTGLGSTIERLARARAAAAAPPHPATDRLQALDGFGSNPGALRARTYIPAGLPDMAPLVVVLHGCTQTAAGYDHGSGWSQLADARGFALLFPEQQRANNPNLCFNWFSPADARRDAGEAHSIRQMIAAMIAAHSIDPHRIYVTGLSAGGAMASIMLASYPEVFAGGAVIAGLPYGAANAMGDAFARMRGQGYPSDARLGALVEGASAHEGPWPTLSVWQGSADTTVDPSNAQRILGQWRAVHGVGDAPSQEDVVDGHVHQIWRDATGRAVIEYYDIGGMAHGTPLQAQGTGGVGTAGPHMLEAGISSTRHIARFWGLDEAGSADIPRPAGTANARHSPAAAPAARAMPADVGTIIADSLRAAGLLR</sequence>
<dbReference type="InterPro" id="IPR029058">
    <property type="entry name" value="AB_hydrolase_fold"/>
</dbReference>
<dbReference type="InterPro" id="IPR010126">
    <property type="entry name" value="Esterase_phb"/>
</dbReference>
<dbReference type="PANTHER" id="PTHR43037">
    <property type="entry name" value="UNNAMED PRODUCT-RELATED"/>
    <property type="match status" value="1"/>
</dbReference>
<dbReference type="SUPFAM" id="SSF53474">
    <property type="entry name" value="alpha/beta-Hydrolases"/>
    <property type="match status" value="2"/>
</dbReference>
<reference evidence="3 4" key="1">
    <citation type="submission" date="2019-09" db="EMBL/GenBank/DDBJ databases">
        <title>Polymorphobacter sp. isolated from a lake in China.</title>
        <authorList>
            <person name="Liu Z."/>
        </authorList>
    </citation>
    <scope>NUCLEOTIDE SEQUENCE [LARGE SCALE GENOMIC DNA]</scope>
    <source>
        <strain evidence="3 4">D40P</strain>
    </source>
</reference>
<dbReference type="Pfam" id="PF10503">
    <property type="entry name" value="Esterase_PHB"/>
    <property type="match status" value="1"/>
</dbReference>
<keyword evidence="1" id="KW-0732">Signal</keyword>
<evidence type="ECO:0000256" key="2">
    <source>
        <dbReference type="ARBA" id="ARBA00022801"/>
    </source>
</evidence>
<proteinExistence type="predicted"/>
<dbReference type="InterPro" id="IPR050955">
    <property type="entry name" value="Plant_Biomass_Hydrol_Est"/>
</dbReference>
<organism evidence="3 4">
    <name type="scientific">Sandarakinorhabdus fusca</name>
    <dbReference type="NCBI Taxonomy" id="1439888"/>
    <lineage>
        <taxon>Bacteria</taxon>
        <taxon>Pseudomonadati</taxon>
        <taxon>Pseudomonadota</taxon>
        <taxon>Alphaproteobacteria</taxon>
        <taxon>Sphingomonadales</taxon>
        <taxon>Sphingosinicellaceae</taxon>
        <taxon>Sandarakinorhabdus</taxon>
    </lineage>
</organism>
<dbReference type="EMBL" id="WIOL01000001">
    <property type="protein sequence ID" value="MQT16260.1"/>
    <property type="molecule type" value="Genomic_DNA"/>
</dbReference>
<dbReference type="GO" id="GO:0016787">
    <property type="term" value="F:hydrolase activity"/>
    <property type="evidence" value="ECO:0007669"/>
    <property type="project" value="UniProtKB-KW"/>
</dbReference>